<evidence type="ECO:0000313" key="3">
    <source>
        <dbReference type="Proteomes" id="UP000520814"/>
    </source>
</evidence>
<organism evidence="2 3">
    <name type="scientific">Armatimonas rosea</name>
    <dbReference type="NCBI Taxonomy" id="685828"/>
    <lineage>
        <taxon>Bacteria</taxon>
        <taxon>Bacillati</taxon>
        <taxon>Armatimonadota</taxon>
        <taxon>Armatimonadia</taxon>
        <taxon>Armatimonadales</taxon>
        <taxon>Armatimonadaceae</taxon>
        <taxon>Armatimonas</taxon>
    </lineage>
</organism>
<proteinExistence type="predicted"/>
<sequence length="255" mass="28253">MKNSTNWTNWETGFFVMIVVTNLQRGQAIDAEHARNVAIYRLVVTLIGIIGLVTVQVLKRKNPPPAPLAATPESTEAGIAISYVNTRATLWRGELAALKHAHFMRKLLITFVVTVTFPLTAALWQKQGSVIALSVLPLTILFSAAAVGGFILAMTWLAILARCPTPTSTRPVTTEIRAEGIVDRLPEKTNMFPWSAIRRVFVQDGDLMIELVNAGCWIPREAFNDGDAEKCRAMIEALWKSNGTRWPEFAPLKSR</sequence>
<keyword evidence="3" id="KW-1185">Reference proteome</keyword>
<reference evidence="2 3" key="1">
    <citation type="submission" date="2020-08" db="EMBL/GenBank/DDBJ databases">
        <title>Genomic Encyclopedia of Type Strains, Phase IV (KMG-IV): sequencing the most valuable type-strain genomes for metagenomic binning, comparative biology and taxonomic classification.</title>
        <authorList>
            <person name="Goeker M."/>
        </authorList>
    </citation>
    <scope>NUCLEOTIDE SEQUENCE [LARGE SCALE GENOMIC DNA]</scope>
    <source>
        <strain evidence="2 3">DSM 23562</strain>
    </source>
</reference>
<dbReference type="AlphaFoldDB" id="A0A7W9W4Y6"/>
<protein>
    <submittedName>
        <fullName evidence="2">Uncharacterized protein</fullName>
    </submittedName>
</protein>
<keyword evidence="1" id="KW-0812">Transmembrane</keyword>
<evidence type="ECO:0000313" key="2">
    <source>
        <dbReference type="EMBL" id="MBB6048345.1"/>
    </source>
</evidence>
<feature type="transmembrane region" description="Helical" evidence="1">
    <location>
        <begin position="107"/>
        <end position="124"/>
    </location>
</feature>
<keyword evidence="1" id="KW-1133">Transmembrane helix</keyword>
<feature type="transmembrane region" description="Helical" evidence="1">
    <location>
        <begin position="130"/>
        <end position="160"/>
    </location>
</feature>
<accession>A0A7W9W4Y6</accession>
<keyword evidence="1" id="KW-0472">Membrane</keyword>
<dbReference type="Proteomes" id="UP000520814">
    <property type="component" value="Unassembled WGS sequence"/>
</dbReference>
<evidence type="ECO:0000256" key="1">
    <source>
        <dbReference type="SAM" id="Phobius"/>
    </source>
</evidence>
<gene>
    <name evidence="2" type="ORF">HNQ39_000107</name>
</gene>
<dbReference type="RefSeq" id="WP_184191849.1">
    <property type="nucleotide sequence ID" value="NZ_JACHGW010000001.1"/>
</dbReference>
<dbReference type="EMBL" id="JACHGW010000001">
    <property type="protein sequence ID" value="MBB6048345.1"/>
    <property type="molecule type" value="Genomic_DNA"/>
</dbReference>
<feature type="transmembrane region" description="Helical" evidence="1">
    <location>
        <begin position="38"/>
        <end position="58"/>
    </location>
</feature>
<comment type="caution">
    <text evidence="2">The sequence shown here is derived from an EMBL/GenBank/DDBJ whole genome shotgun (WGS) entry which is preliminary data.</text>
</comment>
<name>A0A7W9W4Y6_ARMRO</name>